<proteinExistence type="predicted"/>
<evidence type="ECO:0000256" key="1">
    <source>
        <dbReference type="SAM" id="MobiDB-lite"/>
    </source>
</evidence>
<feature type="region of interest" description="Disordered" evidence="1">
    <location>
        <begin position="56"/>
        <end position="101"/>
    </location>
</feature>
<dbReference type="PANTHER" id="PTHR46579">
    <property type="entry name" value="F5/8 TYPE C DOMAIN-CONTAINING PROTEIN-RELATED"/>
    <property type="match status" value="1"/>
</dbReference>
<name>A0AAE1L9M4_9NEOP</name>
<sequence length="928" mass="105232">MMKIQFQSKSRGFSISGCCNDNTYLYIQRNTIFVKDGFNIVISNILQRHPATHLTKTAKSQFQSKASPNPSFLSSHPTSPSSEIMLSVPLSQSPSPSRICSPTPPFPALASSPSHSDIAPSSQCTFVPCQESSHQMDDGQVLYPEQEVLHEVDGFFIIDEEENNDENTSIYSEESFVLRLDSCSDQEGEDDLNVCGELEQDDQHDFDGSSSDEEVLAEATDLFLSVSERIQILLLLATMKRHNLTYSAAEDMMELTGVLTESEVFLPPRYLIKRAIEEYSCCITGHHICPACGKYNGVKTTKTFNCVTCRETVSTELEALLRNPSVDILNPHEREKIVQSNYEDIYDGNYYRKNVVENTLTINFFVDGLQIATTSKKSAWPVLACLNELPLPIRRKHIFLISLWLGLKKPNCNEYLEPFVTECVRLEATGLSFVKNGTTFIFKFKVIVGISDTIARPLLRNSTQFNGWYGCGLCLHPGFRMKHNKGHIRSYSTFVKEYPKRSHDQLMQMAREAEQVGKPVKGIKGVSVLSKLQDFNMVQGLDLDFFHALVNVCKRFANLWFLEKFKNKPFGLSSKFAEINARLLQITPTSDVSRNPRSLKDRSDYRGHEWFHWVVEYSMPVLKGILPARYLNHWSLLVHAVALIMQNSVAKSELAYAGRYLSRFVSEIDVLYGKHNVTFSAHLLTHLEHSISEYGQPWAHSAFIFESFLAEIKQAVKSSNGASLQICKAMQRKIAIRKLEEDMEESMTNSHKQYLNSMLHRKNLAPAYLKVGAACLLGKPKSGALSLDSVSSLRRAGVQCQENSSFFSFDRCQMFNVVYHSEHYSRVSKQNNSVVLLVSNEVFVIHSFVVFNNECFVLGNIIEENRQQKLCDIPLPHIRILKDEPEEIRRCFPVCDIDSKLLSFNIKSVTGESLRIACINVLKMEMLR</sequence>
<dbReference type="PANTHER" id="PTHR46579:SF1">
    <property type="entry name" value="F5_8 TYPE C DOMAIN-CONTAINING PROTEIN"/>
    <property type="match status" value="1"/>
</dbReference>
<dbReference type="EMBL" id="JAHWGI010000142">
    <property type="protein sequence ID" value="KAK3910042.1"/>
    <property type="molecule type" value="Genomic_DNA"/>
</dbReference>
<keyword evidence="3" id="KW-1185">Reference proteome</keyword>
<organism evidence="2 3">
    <name type="scientific">Frankliniella fusca</name>
    <dbReference type="NCBI Taxonomy" id="407009"/>
    <lineage>
        <taxon>Eukaryota</taxon>
        <taxon>Metazoa</taxon>
        <taxon>Ecdysozoa</taxon>
        <taxon>Arthropoda</taxon>
        <taxon>Hexapoda</taxon>
        <taxon>Insecta</taxon>
        <taxon>Pterygota</taxon>
        <taxon>Neoptera</taxon>
        <taxon>Paraneoptera</taxon>
        <taxon>Thysanoptera</taxon>
        <taxon>Terebrantia</taxon>
        <taxon>Thripoidea</taxon>
        <taxon>Thripidae</taxon>
        <taxon>Frankliniella</taxon>
    </lineage>
</organism>
<feature type="compositionally biased region" description="Low complexity" evidence="1">
    <location>
        <begin position="70"/>
        <end position="97"/>
    </location>
</feature>
<comment type="caution">
    <text evidence="2">The sequence shown here is derived from an EMBL/GenBank/DDBJ whole genome shotgun (WGS) entry which is preliminary data.</text>
</comment>
<protein>
    <submittedName>
        <fullName evidence="2">Neural cell adhesion molecule 1</fullName>
    </submittedName>
</protein>
<reference evidence="2" key="1">
    <citation type="submission" date="2021-07" db="EMBL/GenBank/DDBJ databases">
        <authorList>
            <person name="Catto M.A."/>
            <person name="Jacobson A."/>
            <person name="Kennedy G."/>
            <person name="Labadie P."/>
            <person name="Hunt B.G."/>
            <person name="Srinivasan R."/>
        </authorList>
    </citation>
    <scope>NUCLEOTIDE SEQUENCE</scope>
    <source>
        <strain evidence="2">PL_HMW_Pooled</strain>
        <tissue evidence="2">Head</tissue>
    </source>
</reference>
<dbReference type="Proteomes" id="UP001219518">
    <property type="component" value="Unassembled WGS sequence"/>
</dbReference>
<reference evidence="2" key="2">
    <citation type="journal article" date="2023" name="BMC Genomics">
        <title>Pest status, molecular evolution, and epigenetic factors derived from the genome assembly of Frankliniella fusca, a thysanopteran phytovirus vector.</title>
        <authorList>
            <person name="Catto M.A."/>
            <person name="Labadie P.E."/>
            <person name="Jacobson A.L."/>
            <person name="Kennedy G.G."/>
            <person name="Srinivasan R."/>
            <person name="Hunt B.G."/>
        </authorList>
    </citation>
    <scope>NUCLEOTIDE SEQUENCE</scope>
    <source>
        <strain evidence="2">PL_HMW_Pooled</strain>
    </source>
</reference>
<evidence type="ECO:0000313" key="2">
    <source>
        <dbReference type="EMBL" id="KAK3910042.1"/>
    </source>
</evidence>
<gene>
    <name evidence="2" type="ORF">KUF71_020051</name>
</gene>
<evidence type="ECO:0000313" key="3">
    <source>
        <dbReference type="Proteomes" id="UP001219518"/>
    </source>
</evidence>
<dbReference type="AlphaFoldDB" id="A0AAE1L9M4"/>
<feature type="compositionally biased region" description="Polar residues" evidence="1">
    <location>
        <begin position="56"/>
        <end position="69"/>
    </location>
</feature>
<accession>A0AAE1L9M4</accession>